<dbReference type="Gene3D" id="3.40.50.300">
    <property type="entry name" value="P-loop containing nucleotide triphosphate hydrolases"/>
    <property type="match status" value="1"/>
</dbReference>
<dbReference type="FunFam" id="3.40.50.300:FF:000020">
    <property type="entry name" value="Amino acid ABC transporter ATP-binding component"/>
    <property type="match status" value="1"/>
</dbReference>
<dbReference type="PROSITE" id="PS00211">
    <property type="entry name" value="ABC_TRANSPORTER_1"/>
    <property type="match status" value="1"/>
</dbReference>
<dbReference type="PANTHER" id="PTHR43166:SF37">
    <property type="entry name" value="ARGININE TRANSPORT ATP-BINDING PROTEIN ARTM"/>
    <property type="match status" value="1"/>
</dbReference>
<evidence type="ECO:0000256" key="1">
    <source>
        <dbReference type="ARBA" id="ARBA00022448"/>
    </source>
</evidence>
<dbReference type="Proteomes" id="UP000824037">
    <property type="component" value="Unassembled WGS sequence"/>
</dbReference>
<keyword evidence="2" id="KW-0547">Nucleotide-binding</keyword>
<proteinExistence type="predicted"/>
<dbReference type="InterPro" id="IPR050086">
    <property type="entry name" value="MetN_ABC_transporter-like"/>
</dbReference>
<dbReference type="InterPro" id="IPR030679">
    <property type="entry name" value="ABC_ATPase_HisP-typ"/>
</dbReference>
<gene>
    <name evidence="7" type="ORF">H9815_17840</name>
</gene>
<dbReference type="GO" id="GO:0005524">
    <property type="term" value="F:ATP binding"/>
    <property type="evidence" value="ECO:0007669"/>
    <property type="project" value="UniProtKB-KW"/>
</dbReference>
<reference evidence="7" key="1">
    <citation type="journal article" date="2021" name="PeerJ">
        <title>Extensive microbial diversity within the chicken gut microbiome revealed by metagenomics and culture.</title>
        <authorList>
            <person name="Gilroy R."/>
            <person name="Ravi A."/>
            <person name="Getino M."/>
            <person name="Pursley I."/>
            <person name="Horton D.L."/>
            <person name="Alikhan N.F."/>
            <person name="Baker D."/>
            <person name="Gharbi K."/>
            <person name="Hall N."/>
            <person name="Watson M."/>
            <person name="Adriaenssens E.M."/>
            <person name="Foster-Nyarko E."/>
            <person name="Jarju S."/>
            <person name="Secka A."/>
            <person name="Antonio M."/>
            <person name="Oren A."/>
            <person name="Chaudhuri R.R."/>
            <person name="La Ragione R."/>
            <person name="Hildebrand F."/>
            <person name="Pallen M.J."/>
        </authorList>
    </citation>
    <scope>NUCLEOTIDE SEQUENCE</scope>
    <source>
        <strain evidence="7">ChiGjej4B4-7305</strain>
    </source>
</reference>
<dbReference type="PROSITE" id="PS50893">
    <property type="entry name" value="ABC_TRANSPORTER_2"/>
    <property type="match status" value="1"/>
</dbReference>
<name>A0A9D2J5Q7_9MICO</name>
<comment type="catalytic activity">
    <reaction evidence="5">
        <text>a polar amino acid(out) + ATP + H2O = a polar amino acid(in) + ADP + phosphate + H(+)</text>
        <dbReference type="Rhea" id="RHEA:14673"/>
        <dbReference type="ChEBI" id="CHEBI:15377"/>
        <dbReference type="ChEBI" id="CHEBI:15378"/>
        <dbReference type="ChEBI" id="CHEBI:30616"/>
        <dbReference type="ChEBI" id="CHEBI:43474"/>
        <dbReference type="ChEBI" id="CHEBI:62031"/>
        <dbReference type="ChEBI" id="CHEBI:456216"/>
        <dbReference type="EC" id="7.4.2.1"/>
    </reaction>
    <physiologicalReaction direction="left-to-right" evidence="5">
        <dbReference type="Rhea" id="RHEA:14674"/>
    </physiologicalReaction>
</comment>
<dbReference type="InterPro" id="IPR003593">
    <property type="entry name" value="AAA+_ATPase"/>
</dbReference>
<dbReference type="Pfam" id="PF00005">
    <property type="entry name" value="ABC_tran"/>
    <property type="match status" value="1"/>
</dbReference>
<dbReference type="GO" id="GO:0016887">
    <property type="term" value="F:ATP hydrolysis activity"/>
    <property type="evidence" value="ECO:0007669"/>
    <property type="project" value="InterPro"/>
</dbReference>
<sequence>MIEVTDLHKSFGENEVLTGIDLNVADGEVVCVIGPSGSGKSTLLRCLNRLEDITGGDVVVDGHRLTDRRIRIDDVRAEIGMVFQQFNLFPHMSVIENIMLAPMMVRRLGKAGARDRGRALLAKVGLAEKENDYPRRLSGGQQQRVAIARALAMEPRIMLFDEPTSALDPELVGEVLAVMKNLAKEGMTMVVVTHEMGFAREVGDRVIFMDDGAIVEQGSPEDVFDHPKEPRTQDFLNKVL</sequence>
<evidence type="ECO:0000256" key="2">
    <source>
        <dbReference type="ARBA" id="ARBA00022741"/>
    </source>
</evidence>
<organism evidence="7 8">
    <name type="scientific">Candidatus Ruania gallistercoris</name>
    <dbReference type="NCBI Taxonomy" id="2838746"/>
    <lineage>
        <taxon>Bacteria</taxon>
        <taxon>Bacillati</taxon>
        <taxon>Actinomycetota</taxon>
        <taxon>Actinomycetes</taxon>
        <taxon>Micrococcales</taxon>
        <taxon>Ruaniaceae</taxon>
        <taxon>Ruania</taxon>
    </lineage>
</organism>
<dbReference type="SMART" id="SM00382">
    <property type="entry name" value="AAA"/>
    <property type="match status" value="1"/>
</dbReference>
<dbReference type="EC" id="7.4.2.1" evidence="4"/>
<dbReference type="PIRSF" id="PIRSF039085">
    <property type="entry name" value="ABC_ATPase_HisP"/>
    <property type="match status" value="1"/>
</dbReference>
<dbReference type="InterPro" id="IPR017871">
    <property type="entry name" value="ABC_transporter-like_CS"/>
</dbReference>
<comment type="caution">
    <text evidence="7">The sequence shown here is derived from an EMBL/GenBank/DDBJ whole genome shotgun (WGS) entry which is preliminary data.</text>
</comment>
<feature type="domain" description="ABC transporter" evidence="6">
    <location>
        <begin position="2"/>
        <end position="236"/>
    </location>
</feature>
<evidence type="ECO:0000313" key="7">
    <source>
        <dbReference type="EMBL" id="HIZ37641.1"/>
    </source>
</evidence>
<reference evidence="7" key="2">
    <citation type="submission" date="2021-04" db="EMBL/GenBank/DDBJ databases">
        <authorList>
            <person name="Gilroy R."/>
        </authorList>
    </citation>
    <scope>NUCLEOTIDE SEQUENCE</scope>
    <source>
        <strain evidence="7">ChiGjej4B4-7305</strain>
    </source>
</reference>
<dbReference type="GO" id="GO:0015426">
    <property type="term" value="F:ATPase-coupled polar amino acid-transporter activity"/>
    <property type="evidence" value="ECO:0007669"/>
    <property type="project" value="UniProtKB-EC"/>
</dbReference>
<dbReference type="SUPFAM" id="SSF52540">
    <property type="entry name" value="P-loop containing nucleoside triphosphate hydrolases"/>
    <property type="match status" value="1"/>
</dbReference>
<dbReference type="EMBL" id="DXBY01000306">
    <property type="protein sequence ID" value="HIZ37641.1"/>
    <property type="molecule type" value="Genomic_DNA"/>
</dbReference>
<evidence type="ECO:0000259" key="6">
    <source>
        <dbReference type="PROSITE" id="PS50893"/>
    </source>
</evidence>
<evidence type="ECO:0000256" key="3">
    <source>
        <dbReference type="ARBA" id="ARBA00022840"/>
    </source>
</evidence>
<dbReference type="InterPro" id="IPR027417">
    <property type="entry name" value="P-loop_NTPase"/>
</dbReference>
<dbReference type="PANTHER" id="PTHR43166">
    <property type="entry name" value="AMINO ACID IMPORT ATP-BINDING PROTEIN"/>
    <property type="match status" value="1"/>
</dbReference>
<keyword evidence="1" id="KW-0813">Transport</keyword>
<evidence type="ECO:0000313" key="8">
    <source>
        <dbReference type="Proteomes" id="UP000824037"/>
    </source>
</evidence>
<accession>A0A9D2J5Q7</accession>
<evidence type="ECO:0000256" key="5">
    <source>
        <dbReference type="ARBA" id="ARBA00047624"/>
    </source>
</evidence>
<keyword evidence="3 7" id="KW-0067">ATP-binding</keyword>
<dbReference type="AlphaFoldDB" id="A0A9D2J5Q7"/>
<dbReference type="InterPro" id="IPR003439">
    <property type="entry name" value="ABC_transporter-like_ATP-bd"/>
</dbReference>
<dbReference type="CDD" id="cd03262">
    <property type="entry name" value="ABC_HisP_GlnQ"/>
    <property type="match status" value="1"/>
</dbReference>
<evidence type="ECO:0000256" key="4">
    <source>
        <dbReference type="ARBA" id="ARBA00038850"/>
    </source>
</evidence>
<protein>
    <recommendedName>
        <fullName evidence="4">ABC-type polar-amino-acid transporter</fullName>
        <ecNumber evidence="4">7.4.2.1</ecNumber>
    </recommendedName>
</protein>